<keyword evidence="3" id="KW-1185">Reference proteome</keyword>
<evidence type="ECO:0000313" key="2">
    <source>
        <dbReference type="EMBL" id="TVU04870.1"/>
    </source>
</evidence>
<accession>A0A5J9T0V5</accession>
<feature type="non-terminal residue" evidence="2">
    <location>
        <position position="1"/>
    </location>
</feature>
<proteinExistence type="predicted"/>
<dbReference type="Proteomes" id="UP000324897">
    <property type="component" value="Unassembled WGS sequence"/>
</dbReference>
<gene>
    <name evidence="2" type="ORF">EJB05_48008</name>
</gene>
<organism evidence="2 3">
    <name type="scientific">Eragrostis curvula</name>
    <name type="common">weeping love grass</name>
    <dbReference type="NCBI Taxonomy" id="38414"/>
    <lineage>
        <taxon>Eukaryota</taxon>
        <taxon>Viridiplantae</taxon>
        <taxon>Streptophyta</taxon>
        <taxon>Embryophyta</taxon>
        <taxon>Tracheophyta</taxon>
        <taxon>Spermatophyta</taxon>
        <taxon>Magnoliopsida</taxon>
        <taxon>Liliopsida</taxon>
        <taxon>Poales</taxon>
        <taxon>Poaceae</taxon>
        <taxon>PACMAD clade</taxon>
        <taxon>Chloridoideae</taxon>
        <taxon>Eragrostideae</taxon>
        <taxon>Eragrostidinae</taxon>
        <taxon>Eragrostis</taxon>
    </lineage>
</organism>
<name>A0A5J9T0V5_9POAL</name>
<sequence>MVETNWGGCVGLGCEETPETRGLSYGYFSIAAKCIPAPARGRRWGGGGRGSWARCGTTLRSAVEQRQRAAAPRANAVQVERGGGVHEQREADDGVLVVVQPVGRDGSIGVERQERRVVHEHLHGTARVRSTPGWARRGTMRTTMSSDAVEPGSSGPRVAASDGGRWPRQGGAGPGVARRGEDEHVVITSEKTKSISLEDSYE</sequence>
<feature type="region of interest" description="Disordered" evidence="1">
    <location>
        <begin position="136"/>
        <end position="202"/>
    </location>
</feature>
<comment type="caution">
    <text evidence="2">The sequence shown here is derived from an EMBL/GenBank/DDBJ whole genome shotgun (WGS) entry which is preliminary data.</text>
</comment>
<evidence type="ECO:0000256" key="1">
    <source>
        <dbReference type="SAM" id="MobiDB-lite"/>
    </source>
</evidence>
<dbReference type="Gramene" id="TVU04870">
    <property type="protein sequence ID" value="TVU04870"/>
    <property type="gene ID" value="EJB05_48008"/>
</dbReference>
<dbReference type="EMBL" id="RWGY01000051">
    <property type="protein sequence ID" value="TVU04870.1"/>
    <property type="molecule type" value="Genomic_DNA"/>
</dbReference>
<protein>
    <submittedName>
        <fullName evidence="2">Uncharacterized protein</fullName>
    </submittedName>
</protein>
<reference evidence="2 3" key="1">
    <citation type="journal article" date="2019" name="Sci. Rep.">
        <title>A high-quality genome of Eragrostis curvula grass provides insights into Poaceae evolution and supports new strategies to enhance forage quality.</title>
        <authorList>
            <person name="Carballo J."/>
            <person name="Santos B.A.C.M."/>
            <person name="Zappacosta D."/>
            <person name="Garbus I."/>
            <person name="Selva J.P."/>
            <person name="Gallo C.A."/>
            <person name="Diaz A."/>
            <person name="Albertini E."/>
            <person name="Caccamo M."/>
            <person name="Echenique V."/>
        </authorList>
    </citation>
    <scope>NUCLEOTIDE SEQUENCE [LARGE SCALE GENOMIC DNA]</scope>
    <source>
        <strain evidence="3">cv. Victoria</strain>
        <tissue evidence="2">Leaf</tissue>
    </source>
</reference>
<dbReference type="AlphaFoldDB" id="A0A5J9T0V5"/>
<evidence type="ECO:0000313" key="3">
    <source>
        <dbReference type="Proteomes" id="UP000324897"/>
    </source>
</evidence>
<feature type="compositionally biased region" description="Basic and acidic residues" evidence="1">
    <location>
        <begin position="178"/>
        <end position="193"/>
    </location>
</feature>